<accession>A0A2C5Z297</accession>
<dbReference type="EMBL" id="NJES01000187">
    <property type="protein sequence ID" value="PHH75955.1"/>
    <property type="molecule type" value="Genomic_DNA"/>
</dbReference>
<name>A0A2C5Z297_9HYPO</name>
<dbReference type="AlphaFoldDB" id="A0A2C5Z297"/>
<organism evidence="1 2">
    <name type="scientific">Ophiocordyceps camponoti-rufipedis</name>
    <dbReference type="NCBI Taxonomy" id="2004952"/>
    <lineage>
        <taxon>Eukaryota</taxon>
        <taxon>Fungi</taxon>
        <taxon>Dikarya</taxon>
        <taxon>Ascomycota</taxon>
        <taxon>Pezizomycotina</taxon>
        <taxon>Sordariomycetes</taxon>
        <taxon>Hypocreomycetidae</taxon>
        <taxon>Hypocreales</taxon>
        <taxon>Ophiocordycipitaceae</taxon>
        <taxon>Ophiocordyceps</taxon>
    </lineage>
</organism>
<evidence type="ECO:0000313" key="1">
    <source>
        <dbReference type="EMBL" id="PHH75955.1"/>
    </source>
</evidence>
<gene>
    <name evidence="1" type="ORF">CDD80_1917</name>
</gene>
<evidence type="ECO:0000313" key="2">
    <source>
        <dbReference type="Proteomes" id="UP000226431"/>
    </source>
</evidence>
<sequence>MDPSQKLIRRLAATRNMQSRSWTETAAINESTRQFADTNAHDEESRISASRAWKDGSITVTISDRGGQYACDRRHRMLAIVQRLVLYLNRRRPSFGEALAGATETLRLFNRSHDGPGFWTSFGLQAADSSTMKLDLLLLRHALRSGLSMSETMTSCPGKDRCGYCDSPTRIWAPHIPSASDMGLLDKWCSRCELFGHDIADCVRIINCAHHGGDHIESTCCDVEHLPATGISRTSGRRQCQPSHPSHAVARTEYEASSQQINIIISSNNCHKS</sequence>
<proteinExistence type="predicted"/>
<keyword evidence="2" id="KW-1185">Reference proteome</keyword>
<dbReference type="Proteomes" id="UP000226431">
    <property type="component" value="Unassembled WGS sequence"/>
</dbReference>
<reference evidence="1 2" key="1">
    <citation type="submission" date="2017-06" db="EMBL/GenBank/DDBJ databases">
        <title>Ant-infecting Ophiocordyceps genomes reveal a high diversity of potential behavioral manipulation genes and a possible major role for enterotoxins.</title>
        <authorList>
            <person name="De Bekker C."/>
            <person name="Evans H.C."/>
            <person name="Brachmann A."/>
            <person name="Hughes D.P."/>
        </authorList>
    </citation>
    <scope>NUCLEOTIDE SEQUENCE [LARGE SCALE GENOMIC DNA]</scope>
    <source>
        <strain evidence="1 2">Map16</strain>
    </source>
</reference>
<protein>
    <submittedName>
        <fullName evidence="1">Uncharacterized protein</fullName>
    </submittedName>
</protein>
<comment type="caution">
    <text evidence="1">The sequence shown here is derived from an EMBL/GenBank/DDBJ whole genome shotgun (WGS) entry which is preliminary data.</text>
</comment>